<reference evidence="2" key="1">
    <citation type="submission" date="2020-09" db="EMBL/GenBank/DDBJ databases">
        <title>A novel bacterium of genus Neiella, isolated from South China Sea.</title>
        <authorList>
            <person name="Huang H."/>
            <person name="Mo K."/>
            <person name="Hu Y."/>
        </authorList>
    </citation>
    <scope>NUCLEOTIDE SEQUENCE</scope>
    <source>
        <strain evidence="2">HB171785</strain>
    </source>
</reference>
<dbReference type="InterPro" id="IPR050834">
    <property type="entry name" value="Glycosyltransf_2"/>
</dbReference>
<organism evidence="2 3">
    <name type="scientific">Neiella litorisoli</name>
    <dbReference type="NCBI Taxonomy" id="2771431"/>
    <lineage>
        <taxon>Bacteria</taxon>
        <taxon>Pseudomonadati</taxon>
        <taxon>Pseudomonadota</taxon>
        <taxon>Gammaproteobacteria</taxon>
        <taxon>Alteromonadales</taxon>
        <taxon>Echinimonadaceae</taxon>
        <taxon>Neiella</taxon>
    </lineage>
</organism>
<dbReference type="InterPro" id="IPR001173">
    <property type="entry name" value="Glyco_trans_2-like"/>
</dbReference>
<proteinExistence type="predicted"/>
<evidence type="ECO:0000313" key="3">
    <source>
        <dbReference type="Proteomes" id="UP000638014"/>
    </source>
</evidence>
<dbReference type="InterPro" id="IPR029044">
    <property type="entry name" value="Nucleotide-diphossugar_trans"/>
</dbReference>
<protein>
    <submittedName>
        <fullName evidence="2">Glycosyltransferase</fullName>
    </submittedName>
</protein>
<accession>A0A8J6QTD8</accession>
<gene>
    <name evidence="2" type="ORF">IC617_14065</name>
</gene>
<dbReference type="PANTHER" id="PTHR43685:SF2">
    <property type="entry name" value="GLYCOSYLTRANSFERASE 2-LIKE DOMAIN-CONTAINING PROTEIN"/>
    <property type="match status" value="1"/>
</dbReference>
<dbReference type="Pfam" id="PF00535">
    <property type="entry name" value="Glycos_transf_2"/>
    <property type="match status" value="1"/>
</dbReference>
<dbReference type="AlphaFoldDB" id="A0A8J6QTD8"/>
<feature type="domain" description="Glycosyltransferase 2-like" evidence="1">
    <location>
        <begin position="12"/>
        <end position="132"/>
    </location>
</feature>
<dbReference type="RefSeq" id="WP_191145629.1">
    <property type="nucleotide sequence ID" value="NZ_JACXAF010000019.1"/>
</dbReference>
<dbReference type="PANTHER" id="PTHR43685">
    <property type="entry name" value="GLYCOSYLTRANSFERASE"/>
    <property type="match status" value="1"/>
</dbReference>
<dbReference type="Gene3D" id="3.90.550.10">
    <property type="entry name" value="Spore Coat Polysaccharide Biosynthesis Protein SpsA, Chain A"/>
    <property type="match status" value="1"/>
</dbReference>
<dbReference type="SUPFAM" id="SSF53448">
    <property type="entry name" value="Nucleotide-diphospho-sugar transferases"/>
    <property type="match status" value="1"/>
</dbReference>
<keyword evidence="3" id="KW-1185">Reference proteome</keyword>
<evidence type="ECO:0000259" key="1">
    <source>
        <dbReference type="Pfam" id="PF00535"/>
    </source>
</evidence>
<dbReference type="Proteomes" id="UP000638014">
    <property type="component" value="Unassembled WGS sequence"/>
</dbReference>
<name>A0A8J6QTD8_9GAMM</name>
<dbReference type="EMBL" id="JACXAF010000019">
    <property type="protein sequence ID" value="MBD1390559.1"/>
    <property type="molecule type" value="Genomic_DNA"/>
</dbReference>
<comment type="caution">
    <text evidence="2">The sequence shown here is derived from an EMBL/GenBank/DDBJ whole genome shotgun (WGS) entry which is preliminary data.</text>
</comment>
<dbReference type="CDD" id="cd00761">
    <property type="entry name" value="Glyco_tranf_GTA_type"/>
    <property type="match status" value="1"/>
</dbReference>
<evidence type="ECO:0000313" key="2">
    <source>
        <dbReference type="EMBL" id="MBD1390559.1"/>
    </source>
</evidence>
<sequence>MSSQHTDQPLVSVYIPTKNRPQMLKRAIDSVLAQTYPAVEIVISDDGSTDDTPDFVRSLQEKHGNIVYLREEQSKGACHARNKAIRAANGKFITGLDDDDRFTPERIAEFVAAWHPNDSFLCAQSFNYTGKKMIPSRYYGRQISLAEIGCRNVVGNQIFADRQRLLEHGLLFDESFPAWQDYEFFTHIIAKLGPARRIMKRTYIQHTDHELGRITHPSRIRAGYRLFRAKHGHLLSKSQRLSLLVNMTLLCGRGASKRIRQLCWRNGNFYDLFRIYKSRI</sequence>